<name>A0A0A3XGQ0_BRAJP</name>
<evidence type="ECO:0000313" key="2">
    <source>
        <dbReference type="EMBL" id="KGT73572.1"/>
    </source>
</evidence>
<accession>A0A0A3XGQ0</accession>
<organism evidence="2 4">
    <name type="scientific">Bradyrhizobium japonicum</name>
    <dbReference type="NCBI Taxonomy" id="375"/>
    <lineage>
        <taxon>Bacteria</taxon>
        <taxon>Pseudomonadati</taxon>
        <taxon>Pseudomonadota</taxon>
        <taxon>Alphaproteobacteria</taxon>
        <taxon>Hyphomicrobiales</taxon>
        <taxon>Nitrobacteraceae</taxon>
        <taxon>Bradyrhizobium</taxon>
    </lineage>
</organism>
<dbReference type="EMBL" id="JRPN01000045">
    <property type="protein sequence ID" value="KGT73572.1"/>
    <property type="molecule type" value="Genomic_DNA"/>
</dbReference>
<evidence type="ECO:0000259" key="1">
    <source>
        <dbReference type="Pfam" id="PF00903"/>
    </source>
</evidence>
<dbReference type="Proteomes" id="UP001549291">
    <property type="component" value="Unassembled WGS sequence"/>
</dbReference>
<dbReference type="InterPro" id="IPR029068">
    <property type="entry name" value="Glyas_Bleomycin-R_OHBP_Dase"/>
</dbReference>
<protein>
    <submittedName>
        <fullName evidence="3">Catechol 2,3-dioxygenase-like lactoylglutathione lyase family enzyme</fullName>
    </submittedName>
    <submittedName>
        <fullName evidence="2">Glyoxalase</fullName>
    </submittedName>
</protein>
<dbReference type="PATRIC" id="fig|375.37.peg.7136"/>
<dbReference type="Pfam" id="PF00903">
    <property type="entry name" value="Glyoxalase"/>
    <property type="match status" value="1"/>
</dbReference>
<evidence type="ECO:0000313" key="5">
    <source>
        <dbReference type="Proteomes" id="UP001549291"/>
    </source>
</evidence>
<dbReference type="AlphaFoldDB" id="A0A0A3XGQ0"/>
<dbReference type="SUPFAM" id="SSF54593">
    <property type="entry name" value="Glyoxalase/Bleomycin resistance protein/Dihydroxybiphenyl dioxygenase"/>
    <property type="match status" value="1"/>
</dbReference>
<dbReference type="GeneID" id="64065939"/>
<dbReference type="EMBL" id="JBEPTQ010000002">
    <property type="protein sequence ID" value="MET4716376.1"/>
    <property type="molecule type" value="Genomic_DNA"/>
</dbReference>
<dbReference type="InterPro" id="IPR004360">
    <property type="entry name" value="Glyas_Fos-R_dOase_dom"/>
</dbReference>
<reference evidence="2 4" key="1">
    <citation type="submission" date="2014-09" db="EMBL/GenBank/DDBJ databases">
        <title>Draft genome of Bradyrhizobium japonicum Is-34.</title>
        <authorList>
            <person name="Tsurumaru H."/>
            <person name="Yamakawa T."/>
            <person name="Hashimoto S."/>
            <person name="Okizaki K."/>
            <person name="Kanesaki Y."/>
            <person name="Yoshikawa H."/>
            <person name="Yajima S."/>
        </authorList>
    </citation>
    <scope>NUCLEOTIDE SEQUENCE [LARGE SCALE GENOMIC DNA]</scope>
    <source>
        <strain evidence="2 4">Is-34</strain>
    </source>
</reference>
<reference evidence="3 5" key="2">
    <citation type="submission" date="2024-06" db="EMBL/GenBank/DDBJ databases">
        <title>Genomic Encyclopedia of Type Strains, Phase V (KMG-V): Genome sequencing to study the core and pangenomes of soil and plant-associated prokaryotes.</title>
        <authorList>
            <person name="Whitman W."/>
        </authorList>
    </citation>
    <scope>NUCLEOTIDE SEQUENCE [LARGE SCALE GENOMIC DNA]</scope>
    <source>
        <strain evidence="3 5">USDA 160</strain>
    </source>
</reference>
<dbReference type="RefSeq" id="WP_014490564.1">
    <property type="nucleotide sequence ID" value="NZ_BJNK01000078.1"/>
</dbReference>
<proteinExistence type="predicted"/>
<sequence>MPPTHALTSILPCNDLAASEKFYARLGFTRADGDKPADGEDSYRILSDGKGGHLHLTDAVEGWLIRGRNPFGLYLYTEAVDELAREFSGELANGQGPEDTPWGMYEFALSDPDETLVRIGWPSRLRQNKQA</sequence>
<dbReference type="Gene3D" id="3.10.180.10">
    <property type="entry name" value="2,3-Dihydroxybiphenyl 1,2-Dioxygenase, domain 1"/>
    <property type="match status" value="1"/>
</dbReference>
<gene>
    <name evidence="3" type="ORF">ABIF63_000482</name>
    <name evidence="2" type="ORF">MA20_44110</name>
</gene>
<feature type="domain" description="Glyoxalase/fosfomycin resistance/dioxygenase" evidence="1">
    <location>
        <begin position="11"/>
        <end position="118"/>
    </location>
</feature>
<comment type="caution">
    <text evidence="2">The sequence shown here is derived from an EMBL/GenBank/DDBJ whole genome shotgun (WGS) entry which is preliminary data.</text>
</comment>
<evidence type="ECO:0000313" key="3">
    <source>
        <dbReference type="EMBL" id="MET4716376.1"/>
    </source>
</evidence>
<keyword evidence="5" id="KW-1185">Reference proteome</keyword>
<dbReference type="KEGG" id="bjp:RN69_01755"/>
<evidence type="ECO:0000313" key="4">
    <source>
        <dbReference type="Proteomes" id="UP000030377"/>
    </source>
</evidence>
<dbReference type="Proteomes" id="UP000030377">
    <property type="component" value="Unassembled WGS sequence"/>
</dbReference>